<organism evidence="2 3">
    <name type="scientific">Polarella glacialis</name>
    <name type="common">Dinoflagellate</name>
    <dbReference type="NCBI Taxonomy" id="89957"/>
    <lineage>
        <taxon>Eukaryota</taxon>
        <taxon>Sar</taxon>
        <taxon>Alveolata</taxon>
        <taxon>Dinophyceae</taxon>
        <taxon>Suessiales</taxon>
        <taxon>Suessiaceae</taxon>
        <taxon>Polarella</taxon>
    </lineage>
</organism>
<name>A0A813G741_POLGL</name>
<feature type="compositionally biased region" description="Polar residues" evidence="1">
    <location>
        <begin position="626"/>
        <end position="635"/>
    </location>
</feature>
<comment type="caution">
    <text evidence="2">The sequence shown here is derived from an EMBL/GenBank/DDBJ whole genome shotgun (WGS) entry which is preliminary data.</text>
</comment>
<gene>
    <name evidence="2" type="ORF">PGLA1383_LOCUS39617</name>
</gene>
<reference evidence="2" key="1">
    <citation type="submission" date="2021-02" db="EMBL/GenBank/DDBJ databases">
        <authorList>
            <person name="Dougan E. K."/>
            <person name="Rhodes N."/>
            <person name="Thang M."/>
            <person name="Chan C."/>
        </authorList>
    </citation>
    <scope>NUCLEOTIDE SEQUENCE</scope>
</reference>
<evidence type="ECO:0000256" key="1">
    <source>
        <dbReference type="SAM" id="MobiDB-lite"/>
    </source>
</evidence>
<accession>A0A813G741</accession>
<evidence type="ECO:0000313" key="3">
    <source>
        <dbReference type="Proteomes" id="UP000654075"/>
    </source>
</evidence>
<feature type="region of interest" description="Disordered" evidence="1">
    <location>
        <begin position="155"/>
        <end position="184"/>
    </location>
</feature>
<dbReference type="Proteomes" id="UP000654075">
    <property type="component" value="Unassembled WGS sequence"/>
</dbReference>
<evidence type="ECO:0000313" key="2">
    <source>
        <dbReference type="EMBL" id="CAE8622110.1"/>
    </source>
</evidence>
<keyword evidence="3" id="KW-1185">Reference proteome</keyword>
<feature type="compositionally biased region" description="Low complexity" evidence="1">
    <location>
        <begin position="490"/>
        <end position="500"/>
    </location>
</feature>
<feature type="region of interest" description="Disordered" evidence="1">
    <location>
        <begin position="348"/>
        <end position="424"/>
    </location>
</feature>
<sequence>ASSGFWAAPPPVRPCPVGYGESPTFQGSWEPIAGTGTWPVGAAASWSTTGSVFSPPPAALCLRPGQGWAGDPLEEELLASDRLYQPTHHRFVVTALAHTVYKLRSTGERLKRLILREALLDWRDLAARKRLEERLGEAAEVLRAAIAEHSARAEQAEEAAESFEEPRGLRQQRQRSSHEAARSIQGFYRRRTRQTLALNCRQHLESLRRQLGALDLAKAASRGASLAARALGRALRRHRSAALARWWDAALLPPAAQLASEALQKNTRRCPSQLLRMICLPGDELQEMLLRAAREKQAELARHASALQRQKVGARLLTSIVLSRQQRDCAVAFAAIFRAVEKAGGGKRKLRRKMGRFRTSASNPTSPEDSSDLPQELTEGLVASPTASSPSRFRLPSWPLVTQPVPGPPTRALPARPAATAMPGPRDLQAWLPVESTVGSGLQLERLRGEDRAPQLQQAKAQSSDGGVGTPPSWAGSMSPTLRSPGGVGNAANVARAPNATQLAKKTPLVRPPSSRQEADRRFSSGRNFDCSSGEDDGRPVNPDRSPTIPGERVREEPWKPQVGDSNPMTHRAEFLPWGRSPQNAASRARRASIAAEVAKLSPRLAAAGPEFLEDARQAVAEALRSTPQRINSQDADQDAVPSPKSLHSALDTEAELAHHRVNSAETLRP</sequence>
<feature type="non-terminal residue" evidence="2">
    <location>
        <position position="1"/>
    </location>
</feature>
<feature type="region of interest" description="Disordered" evidence="1">
    <location>
        <begin position="450"/>
        <end position="584"/>
    </location>
</feature>
<dbReference type="EMBL" id="CAJNNV010027894">
    <property type="protein sequence ID" value="CAE8622110.1"/>
    <property type="molecule type" value="Genomic_DNA"/>
</dbReference>
<feature type="compositionally biased region" description="Low complexity" evidence="1">
    <location>
        <begin position="412"/>
        <end position="421"/>
    </location>
</feature>
<protein>
    <submittedName>
        <fullName evidence="2">Uncharacterized protein</fullName>
    </submittedName>
</protein>
<dbReference type="AlphaFoldDB" id="A0A813G741"/>
<proteinExistence type="predicted"/>
<feature type="compositionally biased region" description="Polar residues" evidence="1">
    <location>
        <begin position="455"/>
        <end position="465"/>
    </location>
</feature>
<feature type="region of interest" description="Disordered" evidence="1">
    <location>
        <begin position="624"/>
        <end position="670"/>
    </location>
</feature>
<feature type="compositionally biased region" description="Polar residues" evidence="1">
    <location>
        <begin position="359"/>
        <end position="368"/>
    </location>
</feature>